<name>A0ACC1IWA3_9FUNG</name>
<gene>
    <name evidence="1" type="ORF">LPJ66_000388</name>
</gene>
<dbReference type="EMBL" id="JANBPG010000010">
    <property type="protein sequence ID" value="KAJ1901932.1"/>
    <property type="molecule type" value="Genomic_DNA"/>
</dbReference>
<evidence type="ECO:0000313" key="1">
    <source>
        <dbReference type="EMBL" id="KAJ1901932.1"/>
    </source>
</evidence>
<evidence type="ECO:0000313" key="2">
    <source>
        <dbReference type="Proteomes" id="UP001150581"/>
    </source>
</evidence>
<dbReference type="Proteomes" id="UP001150581">
    <property type="component" value="Unassembled WGS sequence"/>
</dbReference>
<keyword evidence="2" id="KW-1185">Reference proteome</keyword>
<protein>
    <submittedName>
        <fullName evidence="1">Uncharacterized protein</fullName>
    </submittedName>
</protein>
<organism evidence="1 2">
    <name type="scientific">Kickxella alabastrina</name>
    <dbReference type="NCBI Taxonomy" id="61397"/>
    <lineage>
        <taxon>Eukaryota</taxon>
        <taxon>Fungi</taxon>
        <taxon>Fungi incertae sedis</taxon>
        <taxon>Zoopagomycota</taxon>
        <taxon>Kickxellomycotina</taxon>
        <taxon>Kickxellomycetes</taxon>
        <taxon>Kickxellales</taxon>
        <taxon>Kickxellaceae</taxon>
        <taxon>Kickxella</taxon>
    </lineage>
</organism>
<sequence length="574" mass="64238">MNVAGDEEHGILAAHSASTTTSPIKSARTPLFSKFIGNKALKGFLVIMCLINGFQLIRMVSYDTTTKLPSSSSSSSFTLGSSKTPGQTKRRCADIPVSLSYWEVAQGSPAVVYIPYAGSINVGDTVCVRVVVPPTIKSPEAAALNSSLDSEFAPLPGTSWESFVFDMVGSNTGINVPIKLQATSDWRNALKDSVHVYQADVQLRDVDVFTPQGFIEFREARWNPEGKTTPQPYDPETIPTPPGMSINVVDSTGDSPYSLAKYLDQPLCTRSDEDGRWVDVSNLPFDSALVPLPDNYNRVWLPYACRLRRIPYEEYAKCLIDRYPRIHLYGDSNTRRALRRFATLGQWCSTKEDIESIECKCNDNGQATERYSISARDITVDMDPVAGGWQPKGNLTDPAATPHGKARINAFKWDGLTSRNNPPWPSFFDKGISTHYGKPNVAIFGFVNWDAAFETHEFFVGEVNRLIDRVASGYPNSTEIIIRTGQYYCCTSDMDKFWVRRYSQLRNRNYSNYVIDLFRQRLGASRKVSLWDVALVSERRPIEARNDVQKCAANHVRSEIVEIENQVLMNAMCN</sequence>
<reference evidence="1" key="1">
    <citation type="submission" date="2022-07" db="EMBL/GenBank/DDBJ databases">
        <title>Phylogenomic reconstructions and comparative analyses of Kickxellomycotina fungi.</title>
        <authorList>
            <person name="Reynolds N.K."/>
            <person name="Stajich J.E."/>
            <person name="Barry K."/>
            <person name="Grigoriev I.V."/>
            <person name="Crous P."/>
            <person name="Smith M.E."/>
        </authorList>
    </citation>
    <scope>NUCLEOTIDE SEQUENCE</scope>
    <source>
        <strain evidence="1">Benny 63K</strain>
    </source>
</reference>
<accession>A0ACC1IWA3</accession>
<comment type="caution">
    <text evidence="1">The sequence shown here is derived from an EMBL/GenBank/DDBJ whole genome shotgun (WGS) entry which is preliminary data.</text>
</comment>
<proteinExistence type="predicted"/>